<keyword evidence="5" id="KW-0472">Membrane</keyword>
<name>A0A0M1N0P1_9MOLU</name>
<comment type="caution">
    <text evidence="7">The sequence shown here is derived from an EMBL/GenBank/DDBJ whole genome shotgun (WGS) entry which is preliminary data.</text>
</comment>
<evidence type="ECO:0000259" key="6">
    <source>
        <dbReference type="Pfam" id="PF00005"/>
    </source>
</evidence>
<proteinExistence type="inferred from homology"/>
<organism evidence="7 8">
    <name type="scientific">Candidatus Phytoplasma pruni</name>
    <dbReference type="NCBI Taxonomy" id="479893"/>
    <lineage>
        <taxon>Bacteria</taxon>
        <taxon>Bacillati</taxon>
        <taxon>Mycoplasmatota</taxon>
        <taxon>Mollicutes</taxon>
        <taxon>Acholeplasmatales</taxon>
        <taxon>Acholeplasmataceae</taxon>
        <taxon>Candidatus Phytoplasma</taxon>
        <taxon>16SrIII (X-disease group)</taxon>
    </lineage>
</organism>
<evidence type="ECO:0000256" key="2">
    <source>
        <dbReference type="ARBA" id="ARBA00005417"/>
    </source>
</evidence>
<dbReference type="PATRIC" id="fig|479893.3.peg.63"/>
<accession>A0A0M1N0P1</accession>
<dbReference type="Pfam" id="PF00005">
    <property type="entry name" value="ABC_tran"/>
    <property type="match status" value="1"/>
</dbReference>
<keyword evidence="7" id="KW-0067">ATP-binding</keyword>
<dbReference type="GO" id="GO:0005524">
    <property type="term" value="F:ATP binding"/>
    <property type="evidence" value="ECO:0007669"/>
    <property type="project" value="UniProtKB-KW"/>
</dbReference>
<dbReference type="RefSeq" id="WP_268760243.1">
    <property type="nucleotide sequence ID" value="NZ_LHCF01000001.1"/>
</dbReference>
<dbReference type="GO" id="GO:0016887">
    <property type="term" value="F:ATP hydrolysis activity"/>
    <property type="evidence" value="ECO:0007669"/>
    <property type="project" value="InterPro"/>
</dbReference>
<sequence>MNLLKVNNLHTYFSTDNGLVKVVQGVSFELNKNESLGIIGESGSGKTQIVMSILQLLKENQTIYEGQIIFKDQIISNFNDREMQKIRGDKIAMIFQDPVAGLNPVLKIKNKLWKF</sequence>
<evidence type="ECO:0000313" key="8">
    <source>
        <dbReference type="Proteomes" id="UP000037386"/>
    </source>
</evidence>
<comment type="similarity">
    <text evidence="2">Belongs to the ABC transporter superfamily.</text>
</comment>
<dbReference type="PANTHER" id="PTHR43297:SF2">
    <property type="entry name" value="DIPEPTIDE TRANSPORT ATP-BINDING PROTEIN DPPD"/>
    <property type="match status" value="1"/>
</dbReference>
<evidence type="ECO:0000256" key="1">
    <source>
        <dbReference type="ARBA" id="ARBA00004370"/>
    </source>
</evidence>
<keyword evidence="4" id="KW-1003">Cell membrane</keyword>
<dbReference type="AlphaFoldDB" id="A0A0M1N0P1"/>
<dbReference type="Proteomes" id="UP000037386">
    <property type="component" value="Unassembled WGS sequence"/>
</dbReference>
<comment type="subcellular location">
    <subcellularLocation>
        <location evidence="1">Membrane</location>
    </subcellularLocation>
</comment>
<dbReference type="InterPro" id="IPR003439">
    <property type="entry name" value="ABC_transporter-like_ATP-bd"/>
</dbReference>
<gene>
    <name evidence="7" type="primary">oppD</name>
    <name evidence="7" type="ORF">CPX_001287</name>
</gene>
<reference evidence="8" key="1">
    <citation type="submission" date="2015-05" db="EMBL/GenBank/DDBJ databases">
        <title>Draft genome sequence of 'Candidatus Phytoplasma Pruni' strain CX, a plant pathogenic bacterium.</title>
        <authorList>
            <person name="Lee I.-M."/>
            <person name="Bottner-Parker K.D."/>
            <person name="Shao J."/>
            <person name="Gundersen-Rindal D.E."/>
            <person name="Zhao Y."/>
            <person name="Davis R.E."/>
        </authorList>
    </citation>
    <scope>NUCLEOTIDE SEQUENCE [LARGE SCALE GENOMIC DNA]</scope>
    <source>
        <strain evidence="8">CX</strain>
    </source>
</reference>
<dbReference type="SUPFAM" id="SSF52540">
    <property type="entry name" value="P-loop containing nucleoside triphosphate hydrolases"/>
    <property type="match status" value="1"/>
</dbReference>
<protein>
    <submittedName>
        <fullName evidence="7">Oligopeptide transport ATP-binding protein oppD</fullName>
    </submittedName>
</protein>
<dbReference type="EMBL" id="LHCF01000001">
    <property type="protein sequence ID" value="KOR75727.1"/>
    <property type="molecule type" value="Genomic_DNA"/>
</dbReference>
<dbReference type="InterPro" id="IPR050388">
    <property type="entry name" value="ABC_Ni/Peptide_Import"/>
</dbReference>
<dbReference type="Gene3D" id="3.40.50.300">
    <property type="entry name" value="P-loop containing nucleotide triphosphate hydrolases"/>
    <property type="match status" value="1"/>
</dbReference>
<dbReference type="STRING" id="479893.CPX_001287"/>
<evidence type="ECO:0000256" key="5">
    <source>
        <dbReference type="ARBA" id="ARBA00023136"/>
    </source>
</evidence>
<evidence type="ECO:0000313" key="7">
    <source>
        <dbReference type="EMBL" id="KOR75727.1"/>
    </source>
</evidence>
<keyword evidence="7" id="KW-0547">Nucleotide-binding</keyword>
<dbReference type="GO" id="GO:0016020">
    <property type="term" value="C:membrane"/>
    <property type="evidence" value="ECO:0007669"/>
    <property type="project" value="UniProtKB-SubCell"/>
</dbReference>
<evidence type="ECO:0000256" key="4">
    <source>
        <dbReference type="ARBA" id="ARBA00022475"/>
    </source>
</evidence>
<feature type="domain" description="ABC transporter" evidence="6">
    <location>
        <begin position="24"/>
        <end position="107"/>
    </location>
</feature>
<dbReference type="InterPro" id="IPR027417">
    <property type="entry name" value="P-loop_NTPase"/>
</dbReference>
<dbReference type="PANTHER" id="PTHR43297">
    <property type="entry name" value="OLIGOPEPTIDE TRANSPORT ATP-BINDING PROTEIN APPD"/>
    <property type="match status" value="1"/>
</dbReference>
<evidence type="ECO:0000256" key="3">
    <source>
        <dbReference type="ARBA" id="ARBA00022448"/>
    </source>
</evidence>
<keyword evidence="3" id="KW-0813">Transport</keyword>